<keyword evidence="2" id="KW-0009">Actin-binding</keyword>
<dbReference type="Proteomes" id="UP000595140">
    <property type="component" value="Unassembled WGS sequence"/>
</dbReference>
<dbReference type="Pfam" id="PF00241">
    <property type="entry name" value="Cofilin_ADF"/>
    <property type="match status" value="1"/>
</dbReference>
<dbReference type="Gene3D" id="3.40.20.10">
    <property type="entry name" value="Severin"/>
    <property type="match status" value="1"/>
</dbReference>
<comment type="similarity">
    <text evidence="1">Belongs to the actin-binding proteins ADF family.</text>
</comment>
<feature type="domain" description="ADF-H" evidence="3">
    <location>
        <begin position="11"/>
        <end position="146"/>
    </location>
</feature>
<name>A0A484KBI6_9ASTE</name>
<accession>A0A484KBI6</accession>
<gene>
    <name evidence="4" type="ORF">CCAM_LOCUS5117</name>
</gene>
<dbReference type="GO" id="GO:0030042">
    <property type="term" value="P:actin filament depolymerization"/>
    <property type="evidence" value="ECO:0007669"/>
    <property type="project" value="InterPro"/>
</dbReference>
<dbReference type="OrthoDB" id="10249245at2759"/>
<dbReference type="GO" id="GO:0003779">
    <property type="term" value="F:actin binding"/>
    <property type="evidence" value="ECO:0007669"/>
    <property type="project" value="UniProtKB-KW"/>
</dbReference>
<keyword evidence="5" id="KW-1185">Reference proteome</keyword>
<evidence type="ECO:0000313" key="5">
    <source>
        <dbReference type="Proteomes" id="UP000595140"/>
    </source>
</evidence>
<dbReference type="SUPFAM" id="SSF55753">
    <property type="entry name" value="Actin depolymerizing proteins"/>
    <property type="match status" value="1"/>
</dbReference>
<proteinExistence type="inferred from homology"/>
<sequence>MSLRGANASSGMGVAEHSKNTFAELQRKKVYRYVVFKIDERKKEVVVEKTGVPAESYEDFTASLPENADMLSMTLILLPQRTAKRAKFSSLHGPPQGRGSVLRCYIRHPRTDSGESLTACTMSYRPLIVPSSILRCSATVLIEPVSFLPLGCLFSTLDIGERYQYMLVDPFM</sequence>
<evidence type="ECO:0000313" key="4">
    <source>
        <dbReference type="EMBL" id="VFQ63341.1"/>
    </source>
</evidence>
<evidence type="ECO:0000259" key="3">
    <source>
        <dbReference type="PROSITE" id="PS51263"/>
    </source>
</evidence>
<dbReference type="AlphaFoldDB" id="A0A484KBI6"/>
<dbReference type="InterPro" id="IPR017904">
    <property type="entry name" value="ADF/Cofilin"/>
</dbReference>
<protein>
    <recommendedName>
        <fullName evidence="3">ADF-H domain-containing protein</fullName>
    </recommendedName>
</protein>
<dbReference type="GO" id="GO:0015629">
    <property type="term" value="C:actin cytoskeleton"/>
    <property type="evidence" value="ECO:0007669"/>
    <property type="project" value="InterPro"/>
</dbReference>
<reference evidence="4 5" key="1">
    <citation type="submission" date="2018-04" db="EMBL/GenBank/DDBJ databases">
        <authorList>
            <person name="Vogel A."/>
        </authorList>
    </citation>
    <scope>NUCLEOTIDE SEQUENCE [LARGE SCALE GENOMIC DNA]</scope>
</reference>
<organism evidence="4 5">
    <name type="scientific">Cuscuta campestris</name>
    <dbReference type="NCBI Taxonomy" id="132261"/>
    <lineage>
        <taxon>Eukaryota</taxon>
        <taxon>Viridiplantae</taxon>
        <taxon>Streptophyta</taxon>
        <taxon>Embryophyta</taxon>
        <taxon>Tracheophyta</taxon>
        <taxon>Spermatophyta</taxon>
        <taxon>Magnoliopsida</taxon>
        <taxon>eudicotyledons</taxon>
        <taxon>Gunneridae</taxon>
        <taxon>Pentapetalae</taxon>
        <taxon>asterids</taxon>
        <taxon>lamiids</taxon>
        <taxon>Solanales</taxon>
        <taxon>Convolvulaceae</taxon>
        <taxon>Cuscuteae</taxon>
        <taxon>Cuscuta</taxon>
        <taxon>Cuscuta subgen. Grammica</taxon>
        <taxon>Cuscuta sect. Cleistogrammica</taxon>
    </lineage>
</organism>
<evidence type="ECO:0000256" key="1">
    <source>
        <dbReference type="ARBA" id="ARBA00006844"/>
    </source>
</evidence>
<evidence type="ECO:0000256" key="2">
    <source>
        <dbReference type="ARBA" id="ARBA00023203"/>
    </source>
</evidence>
<dbReference type="InterPro" id="IPR002108">
    <property type="entry name" value="ADF-H"/>
</dbReference>
<dbReference type="EMBL" id="OOIL02000283">
    <property type="protein sequence ID" value="VFQ63341.1"/>
    <property type="molecule type" value="Genomic_DNA"/>
</dbReference>
<dbReference type="PROSITE" id="PS51263">
    <property type="entry name" value="ADF_H"/>
    <property type="match status" value="1"/>
</dbReference>
<dbReference type="InterPro" id="IPR029006">
    <property type="entry name" value="ADF-H/Gelsolin-like_dom_sf"/>
</dbReference>
<dbReference type="PANTHER" id="PTHR11913">
    <property type="entry name" value="COFILIN-RELATED"/>
    <property type="match status" value="1"/>
</dbReference>